<sequence length="193" mass="21491">MVDQGNVVCYQYEYNEYMHLLSTTSWSLTLSNVKRSMAAPKSHQTILGNKEFYINYKDFTLKRGYPANSGRAALMVLTVVGSRFLDSPVGCGAPVHYHLAQLDSLNHDKNVVIQKLRDAAIQDQCCGQVSVVERKICSYPKKETTVYAIATNLIGYGGSLPSSQLPLESKYNLAKKHEGMNATEVPMKKLKAH</sequence>
<gene>
    <name evidence="1" type="ORF">TEA_022094</name>
</gene>
<evidence type="ECO:0000313" key="1">
    <source>
        <dbReference type="EMBL" id="THF98887.1"/>
    </source>
</evidence>
<dbReference type="AlphaFoldDB" id="A0A4S4D8X6"/>
<dbReference type="STRING" id="542762.A0A4S4D8X6"/>
<accession>A0A4S4D8X6</accession>
<dbReference type="Proteomes" id="UP000306102">
    <property type="component" value="Unassembled WGS sequence"/>
</dbReference>
<dbReference type="EMBL" id="SDRB02012119">
    <property type="protein sequence ID" value="THF98887.1"/>
    <property type="molecule type" value="Genomic_DNA"/>
</dbReference>
<evidence type="ECO:0000313" key="2">
    <source>
        <dbReference type="Proteomes" id="UP000306102"/>
    </source>
</evidence>
<proteinExistence type="predicted"/>
<name>A0A4S4D8X6_CAMSN</name>
<keyword evidence="2" id="KW-1185">Reference proteome</keyword>
<reference evidence="1 2" key="1">
    <citation type="journal article" date="2018" name="Proc. Natl. Acad. Sci. U.S.A.">
        <title>Draft genome sequence of Camellia sinensis var. sinensis provides insights into the evolution of the tea genome and tea quality.</title>
        <authorList>
            <person name="Wei C."/>
            <person name="Yang H."/>
            <person name="Wang S."/>
            <person name="Zhao J."/>
            <person name="Liu C."/>
            <person name="Gao L."/>
            <person name="Xia E."/>
            <person name="Lu Y."/>
            <person name="Tai Y."/>
            <person name="She G."/>
            <person name="Sun J."/>
            <person name="Cao H."/>
            <person name="Tong W."/>
            <person name="Gao Q."/>
            <person name="Li Y."/>
            <person name="Deng W."/>
            <person name="Jiang X."/>
            <person name="Wang W."/>
            <person name="Chen Q."/>
            <person name="Zhang S."/>
            <person name="Li H."/>
            <person name="Wu J."/>
            <person name="Wang P."/>
            <person name="Li P."/>
            <person name="Shi C."/>
            <person name="Zheng F."/>
            <person name="Jian J."/>
            <person name="Huang B."/>
            <person name="Shan D."/>
            <person name="Shi M."/>
            <person name="Fang C."/>
            <person name="Yue Y."/>
            <person name="Li F."/>
            <person name="Li D."/>
            <person name="Wei S."/>
            <person name="Han B."/>
            <person name="Jiang C."/>
            <person name="Yin Y."/>
            <person name="Xia T."/>
            <person name="Zhang Z."/>
            <person name="Bennetzen J.L."/>
            <person name="Zhao S."/>
            <person name="Wan X."/>
        </authorList>
    </citation>
    <scope>NUCLEOTIDE SEQUENCE [LARGE SCALE GENOMIC DNA]</scope>
    <source>
        <strain evidence="2">cv. Shuchazao</strain>
        <tissue evidence="1">Leaf</tissue>
    </source>
</reference>
<protein>
    <submittedName>
        <fullName evidence="1">Uncharacterized protein</fullName>
    </submittedName>
</protein>
<organism evidence="1 2">
    <name type="scientific">Camellia sinensis var. sinensis</name>
    <name type="common">China tea</name>
    <dbReference type="NCBI Taxonomy" id="542762"/>
    <lineage>
        <taxon>Eukaryota</taxon>
        <taxon>Viridiplantae</taxon>
        <taxon>Streptophyta</taxon>
        <taxon>Embryophyta</taxon>
        <taxon>Tracheophyta</taxon>
        <taxon>Spermatophyta</taxon>
        <taxon>Magnoliopsida</taxon>
        <taxon>eudicotyledons</taxon>
        <taxon>Gunneridae</taxon>
        <taxon>Pentapetalae</taxon>
        <taxon>asterids</taxon>
        <taxon>Ericales</taxon>
        <taxon>Theaceae</taxon>
        <taxon>Camellia</taxon>
    </lineage>
</organism>
<comment type="caution">
    <text evidence="1">The sequence shown here is derived from an EMBL/GenBank/DDBJ whole genome shotgun (WGS) entry which is preliminary data.</text>
</comment>